<feature type="region of interest" description="Disordered" evidence="2">
    <location>
        <begin position="610"/>
        <end position="677"/>
    </location>
</feature>
<feature type="compositionally biased region" description="Polar residues" evidence="2">
    <location>
        <begin position="4322"/>
        <end position="4334"/>
    </location>
</feature>
<feature type="compositionally biased region" description="Basic residues" evidence="2">
    <location>
        <begin position="91"/>
        <end position="105"/>
    </location>
</feature>
<keyword evidence="1" id="KW-0175">Coiled coil</keyword>
<feature type="compositionally biased region" description="Basic residues" evidence="2">
    <location>
        <begin position="4024"/>
        <end position="4034"/>
    </location>
</feature>
<feature type="compositionally biased region" description="Basic and acidic residues" evidence="2">
    <location>
        <begin position="470"/>
        <end position="503"/>
    </location>
</feature>
<feature type="compositionally biased region" description="Acidic residues" evidence="2">
    <location>
        <begin position="3156"/>
        <end position="3166"/>
    </location>
</feature>
<feature type="region of interest" description="Disordered" evidence="2">
    <location>
        <begin position="1072"/>
        <end position="1239"/>
    </location>
</feature>
<feature type="compositionally biased region" description="Basic residues" evidence="2">
    <location>
        <begin position="3777"/>
        <end position="3788"/>
    </location>
</feature>
<feature type="compositionally biased region" description="Basic and acidic residues" evidence="2">
    <location>
        <begin position="1386"/>
        <end position="1407"/>
    </location>
</feature>
<feature type="compositionally biased region" description="Basic and acidic residues" evidence="2">
    <location>
        <begin position="2063"/>
        <end position="2077"/>
    </location>
</feature>
<evidence type="ECO:0000256" key="2">
    <source>
        <dbReference type="SAM" id="MobiDB-lite"/>
    </source>
</evidence>
<proteinExistence type="predicted"/>
<feature type="compositionally biased region" description="Basic and acidic residues" evidence="2">
    <location>
        <begin position="5546"/>
        <end position="5572"/>
    </location>
</feature>
<feature type="compositionally biased region" description="Basic and acidic residues" evidence="2">
    <location>
        <begin position="4975"/>
        <end position="4987"/>
    </location>
</feature>
<feature type="compositionally biased region" description="Polar residues" evidence="2">
    <location>
        <begin position="2660"/>
        <end position="2671"/>
    </location>
</feature>
<dbReference type="EMBL" id="CAUWAG010000003">
    <property type="protein sequence ID" value="CAJ2501666.1"/>
    <property type="molecule type" value="Genomic_DNA"/>
</dbReference>
<feature type="compositionally biased region" description="Polar residues" evidence="2">
    <location>
        <begin position="2631"/>
        <end position="2644"/>
    </location>
</feature>
<feature type="compositionally biased region" description="Basic and acidic residues" evidence="2">
    <location>
        <begin position="5356"/>
        <end position="5370"/>
    </location>
</feature>
<feature type="compositionally biased region" description="Low complexity" evidence="2">
    <location>
        <begin position="4057"/>
        <end position="4072"/>
    </location>
</feature>
<feature type="compositionally biased region" description="Basic and acidic residues" evidence="2">
    <location>
        <begin position="3733"/>
        <end position="3746"/>
    </location>
</feature>
<gene>
    <name evidence="3" type="ORF">KHLLAP_LOCUS2134</name>
</gene>
<feature type="compositionally biased region" description="Low complexity" evidence="2">
    <location>
        <begin position="5756"/>
        <end position="5768"/>
    </location>
</feature>
<feature type="compositionally biased region" description="Low complexity" evidence="2">
    <location>
        <begin position="3804"/>
        <end position="3815"/>
    </location>
</feature>
<feature type="region of interest" description="Disordered" evidence="2">
    <location>
        <begin position="2148"/>
        <end position="4206"/>
    </location>
</feature>
<feature type="compositionally biased region" description="Basic and acidic residues" evidence="2">
    <location>
        <begin position="5662"/>
        <end position="5683"/>
    </location>
</feature>
<accession>A0AAI8VB46</accession>
<feature type="compositionally biased region" description="Polar residues" evidence="2">
    <location>
        <begin position="5685"/>
        <end position="5694"/>
    </location>
</feature>
<feature type="compositionally biased region" description="Basic and acidic residues" evidence="2">
    <location>
        <begin position="1689"/>
        <end position="1707"/>
    </location>
</feature>
<feature type="compositionally biased region" description="Basic residues" evidence="2">
    <location>
        <begin position="2602"/>
        <end position="2611"/>
    </location>
</feature>
<feature type="compositionally biased region" description="Basic and acidic residues" evidence="2">
    <location>
        <begin position="627"/>
        <end position="670"/>
    </location>
</feature>
<feature type="compositionally biased region" description="Basic residues" evidence="2">
    <location>
        <begin position="1161"/>
        <end position="1171"/>
    </location>
</feature>
<evidence type="ECO:0000256" key="1">
    <source>
        <dbReference type="SAM" id="Coils"/>
    </source>
</evidence>
<feature type="compositionally biased region" description="Acidic residues" evidence="2">
    <location>
        <begin position="4442"/>
        <end position="4489"/>
    </location>
</feature>
<feature type="compositionally biased region" description="Polar residues" evidence="2">
    <location>
        <begin position="3984"/>
        <end position="3997"/>
    </location>
</feature>
<feature type="region of interest" description="Disordered" evidence="2">
    <location>
        <begin position="806"/>
        <end position="940"/>
    </location>
</feature>
<feature type="compositionally biased region" description="Polar residues" evidence="2">
    <location>
        <begin position="5745"/>
        <end position="5755"/>
    </location>
</feature>
<feature type="compositionally biased region" description="Basic and acidic residues" evidence="2">
    <location>
        <begin position="5696"/>
        <end position="5705"/>
    </location>
</feature>
<feature type="compositionally biased region" description="Polar residues" evidence="2">
    <location>
        <begin position="2789"/>
        <end position="2802"/>
    </location>
</feature>
<feature type="compositionally biased region" description="Polar residues" evidence="2">
    <location>
        <begin position="4624"/>
        <end position="4635"/>
    </location>
</feature>
<dbReference type="InterPro" id="IPR053268">
    <property type="entry name" value="Woronin_anchor"/>
</dbReference>
<reference evidence="3" key="1">
    <citation type="submission" date="2023-10" db="EMBL/GenBank/DDBJ databases">
        <authorList>
            <person name="Hackl T."/>
        </authorList>
    </citation>
    <scope>NUCLEOTIDE SEQUENCE</scope>
</reference>
<feature type="compositionally biased region" description="Polar residues" evidence="2">
    <location>
        <begin position="4826"/>
        <end position="4837"/>
    </location>
</feature>
<feature type="compositionally biased region" description="Basic residues" evidence="2">
    <location>
        <begin position="2362"/>
        <end position="2371"/>
    </location>
</feature>
<feature type="region of interest" description="Disordered" evidence="2">
    <location>
        <begin position="322"/>
        <end position="415"/>
    </location>
</feature>
<feature type="compositionally biased region" description="Polar residues" evidence="2">
    <location>
        <begin position="4301"/>
        <end position="4312"/>
    </location>
</feature>
<feature type="compositionally biased region" description="Basic and acidic residues" evidence="2">
    <location>
        <begin position="2000"/>
        <end position="2010"/>
    </location>
</feature>
<feature type="compositionally biased region" description="Basic and acidic residues" evidence="2">
    <location>
        <begin position="4557"/>
        <end position="4575"/>
    </location>
</feature>
<feature type="region of interest" description="Disordered" evidence="2">
    <location>
        <begin position="956"/>
        <end position="1019"/>
    </location>
</feature>
<feature type="compositionally biased region" description="Basic residues" evidence="2">
    <location>
        <begin position="5067"/>
        <end position="5078"/>
    </location>
</feature>
<feature type="compositionally biased region" description="Basic and acidic residues" evidence="2">
    <location>
        <begin position="717"/>
        <end position="746"/>
    </location>
</feature>
<evidence type="ECO:0000313" key="3">
    <source>
        <dbReference type="EMBL" id="CAJ2501666.1"/>
    </source>
</evidence>
<dbReference type="PANTHER" id="PTHR40641:SF2">
    <property type="entry name" value="INVOLUCRIN REPEAT PROTEIN"/>
    <property type="match status" value="1"/>
</dbReference>
<comment type="caution">
    <text evidence="3">The sequence shown here is derived from an EMBL/GenBank/DDBJ whole genome shotgun (WGS) entry which is preliminary data.</text>
</comment>
<feature type="compositionally biased region" description="Low complexity" evidence="2">
    <location>
        <begin position="4613"/>
        <end position="4623"/>
    </location>
</feature>
<feature type="compositionally biased region" description="Basic and acidic residues" evidence="2">
    <location>
        <begin position="5482"/>
        <end position="5491"/>
    </location>
</feature>
<feature type="compositionally biased region" description="Polar residues" evidence="2">
    <location>
        <begin position="2157"/>
        <end position="2166"/>
    </location>
</feature>
<feature type="compositionally biased region" description="Basic and acidic residues" evidence="2">
    <location>
        <begin position="4259"/>
        <end position="4273"/>
    </location>
</feature>
<feature type="compositionally biased region" description="Acidic residues" evidence="2">
    <location>
        <begin position="3755"/>
        <end position="3770"/>
    </location>
</feature>
<feature type="compositionally biased region" description="Basic residues" evidence="2">
    <location>
        <begin position="3125"/>
        <end position="3137"/>
    </location>
</feature>
<feature type="compositionally biased region" description="Pro residues" evidence="2">
    <location>
        <begin position="999"/>
        <end position="1009"/>
    </location>
</feature>
<feature type="region of interest" description="Disordered" evidence="2">
    <location>
        <begin position="1256"/>
        <end position="1709"/>
    </location>
</feature>
<feature type="compositionally biased region" description="Basic and acidic residues" evidence="2">
    <location>
        <begin position="510"/>
        <end position="586"/>
    </location>
</feature>
<feature type="region of interest" description="Disordered" evidence="2">
    <location>
        <begin position="208"/>
        <end position="257"/>
    </location>
</feature>
<feature type="compositionally biased region" description="Basic residues" evidence="2">
    <location>
        <begin position="3050"/>
        <end position="3060"/>
    </location>
</feature>
<feature type="compositionally biased region" description="Low complexity" evidence="2">
    <location>
        <begin position="56"/>
        <end position="76"/>
    </location>
</feature>
<feature type="compositionally biased region" description="Basic residues" evidence="2">
    <location>
        <begin position="3254"/>
        <end position="3265"/>
    </location>
</feature>
<feature type="compositionally biased region" description="Basic and acidic residues" evidence="2">
    <location>
        <begin position="5459"/>
        <end position="5475"/>
    </location>
</feature>
<feature type="region of interest" description="Disordered" evidence="2">
    <location>
        <begin position="5801"/>
        <end position="5823"/>
    </location>
</feature>
<dbReference type="PANTHER" id="PTHR40641">
    <property type="entry name" value="INVOLUCRIN REPEAT PROTEIN (AFU_ORTHOLOGUE AFUA_2G08060)"/>
    <property type="match status" value="1"/>
</dbReference>
<feature type="compositionally biased region" description="Basic and acidic residues" evidence="2">
    <location>
        <begin position="1817"/>
        <end position="1840"/>
    </location>
</feature>
<feature type="compositionally biased region" description="Basic and acidic residues" evidence="2">
    <location>
        <begin position="4335"/>
        <end position="4359"/>
    </location>
</feature>
<feature type="compositionally biased region" description="Low complexity" evidence="2">
    <location>
        <begin position="956"/>
        <end position="965"/>
    </location>
</feature>
<feature type="compositionally biased region" description="Basic residues" evidence="2">
    <location>
        <begin position="3900"/>
        <end position="3911"/>
    </location>
</feature>
<evidence type="ECO:0000313" key="4">
    <source>
        <dbReference type="Proteomes" id="UP001295740"/>
    </source>
</evidence>
<feature type="compositionally biased region" description="Basic and acidic residues" evidence="2">
    <location>
        <begin position="5123"/>
        <end position="5147"/>
    </location>
</feature>
<sequence length="6299" mass="688148">MMLGEQHRRRSSPESSRRRRKERRDSRELLQSQQIPMPMPPYQERSEPDPTHTRSRALSSSSSSSSTSSSLLNISRPSRKFGLGAFFSGNGRKHRRRVKKKRSSRFLRFGNSSSSSVGSDLAYGRGYIDRRRSREFSPPSTHRPRRSGTDQERPAPPKRAQTDEEIIELGRKFAEIARQQNIEDIRASGRTRPSTLVGAASAISQFHRTSSGNLERGIGSSKPYRHSSPDDSEWESASEDESSSEDGDSGLAYGSAIKLPSKPSNAIHLTSSNQYVQHVNYGISIDRNSSAVDPKLFGPVNSLRGHVQTPCGFEKVDRTTLSESRQLYDPSVAPSETVSSESRPLQQVYPVPTSDPTRFDVGRGSVVSAQQELTSRSRPAPVPIQQPKPIAPVSARVFETTDTDPRYSRRTSSGSVLAKAAVAGVAGAAIGAALSSDRKEDDVKYEERRDCDEKRRSRHSEPLIPSLIPSERDDKRKSRDDPRDDRHAKRREKEPDVGRDHEREKRRREKKEPEGDREIERETRRRDKHRDDADSILERERRREERKEERKDGRKSDRRESRKEERREENRPIRSIDSETYKRLEGADYQPSKDMVDPFQFQVLDDAFKTPEYATPNRPLTPNVFTVEREPDFSRLEFTDDKDHAPERSSRRDSYEREARDAREAYKATEHATAPLSGAAFAAAAAVIIADDRRGRSRGRGGDSSSRNRSRQGDSPPRVRDPVLEDADKTFREQALARRIETEARRSRSNSPEPSVVDKWQQHDDSPVIEIVTPPQMDHPKKTSRYDKPDADVRIDNVLEHPEQLHRFQIPDSRGPSRVPVFSARDPSAERERPMLNIVWPTPVSSPKPEKQRRQDESAPESRKRVVVVTSKSDPDFVIGPRGEAASTPSTPTSKVVSWGENQTKHYVVESPEREEDPYSGRKIITPAETAQSRPAKKSGGWGMIAAAVSGIGAGAAASSISDSAVDTEKARQRAEVKDRGTPSKRRSSIQYDDIYDSPPVPGPKPPSPRSTQMPGAFAEDPAFMANIAAGLEGSGFDPNIVINDANFHRRDSPPGMDEPSMKSLADLDITVIPDTSTSRGDQESGFVLGELPETPAEEKDISTYNSEIFSKLTKKERRKQEKAGKRESVDKSSTVVTEEPPAVSSRSVAEDEWAVPSSKLSKKGQKKRDKAAKAKGWQDDDQVNDSIASPQPEPEPAEIPAVDEWEDSSSKKKSKKSKKAIVVQDEPQSFENTESSQVSIPVDAFQDLQDANAVLAEDEWDLPKKSKKKSKRESGTFESGPSSVVSVDRSRKTTDSDFSTVQVDERDNDEIPSQDSWAYASPPRSVPASELSREGSYKLVDADTNAAPEDEWDLPKKSKKKSKRDSGAYDSPSRSAPASETSVESSRKPTEPDFDSGIKDEWDLPKKSKKSKRNSVAAESPLQSTTPTEVSEGKLARRHTSDENPAASIDNNDDWDMPKKSKKKSKRDSGAWDTMSHSEPATSEIVESPKEMTDPSNDLRSEKTAVAEDEWDVPKKSKKKSKRDSTTYEDSPTPSASQSAAPSEVSVGSSKKKSRRDSYADSPSRSAPASEIGIEDAEKKRKKEKRRSAPGGFPDDDDFPDDEEPPDRGRDPFKFLDSDVTSVVSDSTRRHRSSRSRGVDEFDDAKSVASAPGGPDRKDRKSSKSDKDKRSSGSSGFFDRFKSSIGIAEEKERSRSRKPEEDKKNSFLDNAGALGASAGLTGAAIALATQAFRSKATDPTTEEEARSIPTTPKRRSSSPPAVEFIDPEIVEREIRPAIDPQYGDLLPLPPSTPGSTVPVLGDDIPPLPESRPGTPENERERLLLSDKPTHIRRRSDTSLRVKTPSQSAIPIQFRLGQRTPLSSPGNFKSSPMVSPTTGTSEQGSASKSRSRPISWESSKAFKPLLLVQKASREPIDTPTYSQQDLPPSELSPGMPRPELDPSEDDEQSLSRSPALPSGQGQEVTRTEPAAGEFGLSETTSDIEKAPRPVENIEESSATPKEEENLRADDVLTLPTLPQNREAPVSELEQADEAELQRPLDTSLESPELPPLRSSEDASGESPKPEPIDSMSKDRSSHLLRSSPLASQKSQDVDLSEGSPTLRPAQKAVDLGEIGEDIPEEDLKGSSVSAAAAGVIAGGLAATAMLDHQHRNELTGKQESFSSPSLETKDTNSSDVALEGGFPQPNNASDVANSAAQGNAADEFSFLPAKKSKKGKKGKGKSTEVEDVTPVLAGPETPAQEEVVHSGETSDQVQNSSQIDEEVATSKLSKKEKKKKKKAQSWEPGLDESASAEALPSTSPTLKARDEELIDAPAHQPTEVELTEEQPPEVQPIGVQPTEEQNPEEATTDASGLEGSLSTSSKKGKKKKNRKSQAWEPELDDQPSATISQDLDVTETSTQPDEDHTPPSESLAEPVEHPESEPAPVSPAPLLERSMSVSKKGKKKKGKKVPAWEEEDVAPATPGPEPTPAAEDSIQEPFTQPDEDHIPPSETFTEPVNHPEPELGPESTAPLLGRATSVSKKGKKKKGTKVSAWEEEVVTPATLDPETTLAAESPILEPFAEPPHESTVDAQPTIQNAPEITTLEGPPATETTLADEPVFTTKKSRKKKGKKVQSWEPEPEPEADNDVMSAPDSTMSQQDVPSTQVESSVPSEEGGEAVKQQISSRPSSSEPGTMLPDTVPNTSETEVQPPQLSDEMEVPEVTPLEEHRKVTEFGPGNRSTSPAKMSETGPGPLADELLAFAPTSEQVDTVKDDQPGLEISAVQPAAQEDPKADENDTIPQDAPTLIHANPSTSDQMGDSNALGQDDVEEQPPNPNSPSGEDKTVLDPVRTGPPGDPLAEIASENLQDNPTQPPEAVGESTSSQPENISDKAPPALTKELGQSAAEEPRETTDWQEESGSKKKGKKNKKKQQQQQQRENSEPFEIEVPLDRSEPAAVVQEPVLEAANVDDQPIDVTADSGAADMPLPEATEPSGDDLWPESTGFGKKSKKGKKGRKSSNVVALDDEPNPAGPNDEQPTGPEPLHDEAQIPSEVQQEPTGDDQWAETAGWGKKFKKKGKKNRPTSDAVALAEEGESSKPTDEPLAVETALDSTQPSVDPSSGPLAKPDTTADNQPSEVQPEFEFMAIKKKSKKDKKKRGSSQIDLDVSELPTEIPEPTAEELPNEEEQPQPPTDSAPASSETPVEQADPDTEDVWSNSKKSKKNKKRQSQSQAERDLTSTVIETNIESAPGQSSTLVEPAQTPDEDDSGFTSTNAKKSKKEKKKKRQSVQFADPVDEPMETSAGPVSEATTPEVSLEPEQLTSMQESNKSPHDAMISHEQPFDADLASDSKLDSVKSDDPSDQVIEDTEYRETTDVTPEATDDSQPREIAPTSVPDESMPIEGLTIRTLEPGDNPPDAKAEAADEQVDTSLPTDQPGQEQDPTDSVKDNPEVEQMAESHGSSDTIAREPPRTVDEGETQPASPALQPPESDELAQPMDATVPTDTPQTEEAASTQDPTPAVADEEFPIFEKKSKKDKKKRKNKGQDHSEATSGTTTPTTEANTGASTAEQIAPSSSESPPTVDPGPTDAIPSTDPESKAIVDDPPQEDDFPGFSTKKSKKDKKKNKRGSKIQEAAPVATQTEDVDNQRPQSPVQIASHIETMEPSGLPETSTQEPDLPQPEDHQLSSSVHEASQVTTESLDPLGFPTQDSESQPPAPLDTPATTQNEDQPPPSQDDHGESVESTKPGPETMPETDIVREESHDEDGTRQLDNSTETAENEEPTAEPSGEEQPSDFIVTRKSKKDKKKKRGTLVDDDISPKDPDVSEPAPETETPVTEGLSGAVEGISEDAEAEKPAHSTIEEPQSLNEATADPQEASTADKDFAVEPEASVETSAKPTEPLADQATALNELDTQLSEWAPTKKGKKDKKKKRASTWGDEVPQQETEPQAPATADAPTVNEQVEVGTSAALESPKEVETAEFVSTKKSKKDKKKKRANLWDEEVPQEDQSQPPADTTTAKPEQLKTDNPTALELNKDEDSASFAPAKKSKKDKKKQRSSLWEYELPQDEPSQTSAELDVTPEVGGPVEVETPVPESSKDKDFESFAPAKISKKDEKKKQASLWDDQLISQPEPSQEAAESTSGATPNEQVDEPPAVVENSREEDTLGFYSGKKNKKDKKNKRASTWEPEPELPTSRQLEPEAEAEPETTTQTSHQEVIDTADIGIFEPQPSLSTHDLSLAEAGLSVGQSGIPLASTGGVGEVPASIVPDTLSLAEEGLSTERSVEPAEQDIVREPSPDASARTLDPPDTEGTTAMPTIEEPIVTDTQQEDSNVSLNKLPEDIAPTPSSGEQQANTSMEEAKSPHPDEQPESKLDIVSHDHLPSQELAPVQTEEQPADLDEWAPGTSKKSKKGKKKKKKQASQLDLEPEAEIATPLEEPQAQLLSSEAPAEDADERPDEQPAVEETAVEETAVEETAVEETAVEETAVEETAVEETAVEETAVEEPAVEEPVAEELSRIPGDTAIAEEESPAFLSGKKDKKDKKKKRASQLDLEPEAEIATPLEEPPQPQLLSSETPAEDASERLDDQPAVEEPGKILEDTAIAEEEFPAFLSGKKSKKKKRQSQVDWEVGAEGELPQQDPQQPHQPESTSPSDPQPESQAAVEDTSAIVKDVAEPEEASLGIDSSKKSKKKKGVVQFDWEEASGTVTPSQSHPEPLLPDEPPTEESPPQLADQPTVEEHAASRDGADAEDLFPGFAPTKKSKKEKRKSKKLPDIESVEPELPVEVETLAGDVAPDQAEQSREPLLESVSESPRSKSPIRDIQDFAGIPEIPESTDQPSAVEAYSETTKDLQQGVSESEALQTEPLDESMRDPTANINTSANVSNNVHAPQPSQDPPVSSQADSSLPSQNPPEVPVEEFPEFSTKKSNKKSKKKGKKAQILGAAEIETQKPSDIEKEDEAATLTAAVAPEDHKQVDILGDDESNDLPMVTSGSLSTDQQNDKDASPSKEPEAEAEAEPELELFPVSLKKSKKDKKKKKAGTQLNSEPTSGTQTPAVQDISVSGDLSESIPPLSTIKEPEAVENEWPDFNTKKSKKDKKRRKASGTSTPLETFQSFSGDPVPEESQEQPSQEQPTLEEISDVGGQTSKAKDVWEDDKFFKPKEQVDAIKEPITHQLNSPEPRENIPDIVEPIEPVSHPRTPSPNRPLSVVVDLSPAQLSSHVEHERPFDQSTQPGKKVRTQLAEDDSVVPEPLSAPMAEFPDPNVTDLIHNVPERAPMQASEASPSKPDSIEEDAPSAREVAATLLESRPGKSDKKKKSKGGDSKDVETAITAAAAAGGSALLAETSGGSKKGKGKKKLKYVDKRTPNEDDIFDDPALWESSERKPLEEGSRMDDDAGDFWTGPSTDAGDHPGDSSSGPTDIAILDDKAAPPHISTEAVHAESPVAGRGIAHNLPDPHIEHQQPPMPREPATSEIIDNLDDLDTSEHLDQRRDSLSHEPEQSTIPTRTHDFLDHGRASPRILPPVEEETHEDLENEFRSSAQDTPSKFMASPEVNRDSGFVPDSPHPLRRSLIDEPGLRDSGVHMRDWPESTPKKGESPSGSEESGARLSWPTGENEGSGSRTPRGDEKRSRRSLLGNETPRLGTPARHGQDGWAETPENQTTDPKKPRSAKYQDLGRAALATPQRSEQRSFSDNISRESSPRAERQGRRSASNTSISRLRTPEPLKLRPDSPGSHTSHISHISHSGRSNATSTPPLRRVDKRMSGDLRSLNQPTGSNPNLSSLSLSEAVSSAKLDKDKDRDRDRHNTTPVANEGRVRAKDMTDVYDGLGEGRIGSPRSPTRPHSMRRRQSMQVLELESKVEQLIAENRSLADARAQAERNLSQRTTSAISERDAEIENLRASLDWLRNEVTRLTEVNEGLHSANNLLALQHNDKYGRLETQHASAARELEEHRGARGQYTRTLQEKDAEIEELRNQLEAAKGQIREMQKQILAAKPPDAEFLRLKDEDHFDHRCQQLCSHVQQWVLRFSKFSDMRACRLASEINDEKIIDRLDNSILDGSDVDKFLSDRVRRRDIFMSMTMNMIWEFVFTRYLFGMDREQRQKLKSLEKLLTEVGPPQAVRQWRAVTLTLLSKRPAFGDQRNQDTEAVVQAIFQTLSMILPPPSNLESQIQSQLRRVMREAVDLSIEMRTQRAEYMMLPPLQPEYDANGELTETVTFNASLMNERSGDSTSNEELEAQGAVVRSVLFPLVVKKGDDSGVGDDEIVVCPAQVLVAKARHSTRMVTPSSEAGGVPLSRGATPSAFGQSTMSVNMTDAPLPSEGGI</sequence>
<feature type="compositionally biased region" description="Basic and acidic residues" evidence="2">
    <location>
        <begin position="967"/>
        <end position="982"/>
    </location>
</feature>
<feature type="compositionally biased region" description="Basic and acidic residues" evidence="2">
    <location>
        <begin position="1488"/>
        <end position="1507"/>
    </location>
</feature>
<feature type="compositionally biased region" description="Low complexity" evidence="2">
    <location>
        <begin position="2351"/>
        <end position="2361"/>
    </location>
</feature>
<feature type="compositionally biased region" description="Basic residues" evidence="2">
    <location>
        <begin position="2268"/>
        <end position="2279"/>
    </location>
</feature>
<feature type="compositionally biased region" description="Basic residues" evidence="2">
    <location>
        <begin position="4736"/>
        <end position="4746"/>
    </location>
</feature>
<feature type="compositionally biased region" description="Basic and acidic residues" evidence="2">
    <location>
        <begin position="1119"/>
        <end position="1131"/>
    </location>
</feature>
<feature type="compositionally biased region" description="Polar residues" evidence="2">
    <location>
        <begin position="3216"/>
        <end position="3234"/>
    </location>
</feature>
<feature type="compositionally biased region" description="Basic residues" evidence="2">
    <location>
        <begin position="2210"/>
        <end position="2220"/>
    </location>
</feature>
<feature type="compositionally biased region" description="Polar residues" evidence="2">
    <location>
        <begin position="2568"/>
        <end position="2579"/>
    </location>
</feature>
<feature type="compositionally biased region" description="Acidic residues" evidence="2">
    <location>
        <begin position="5500"/>
        <end position="5509"/>
    </location>
</feature>
<feature type="compositionally biased region" description="Polar residues" evidence="2">
    <location>
        <begin position="1841"/>
        <end position="1850"/>
    </location>
</feature>
<feature type="compositionally biased region" description="Polar residues" evidence="2">
    <location>
        <begin position="5079"/>
        <end position="5092"/>
    </location>
</feature>
<feature type="compositionally biased region" description="Polar residues" evidence="2">
    <location>
        <begin position="4851"/>
        <end position="4864"/>
    </location>
</feature>
<feature type="compositionally biased region" description="Polar residues" evidence="2">
    <location>
        <begin position="4104"/>
        <end position="4125"/>
    </location>
</feature>
<feature type="compositionally biased region" description="Polar residues" evidence="2">
    <location>
        <begin position="2247"/>
        <end position="2258"/>
    </location>
</feature>
<feature type="compositionally biased region" description="Basic and acidic residues" evidence="2">
    <location>
        <begin position="1432"/>
        <end position="1443"/>
    </location>
</feature>
<feature type="compositionally biased region" description="Basic and acidic residues" evidence="2">
    <location>
        <begin position="778"/>
        <end position="790"/>
    </location>
</feature>
<feature type="coiled-coil region" evidence="1">
    <location>
        <begin position="5932"/>
        <end position="5966"/>
    </location>
</feature>
<feature type="compositionally biased region" description="Polar residues" evidence="2">
    <location>
        <begin position="1227"/>
        <end position="1239"/>
    </location>
</feature>
<feature type="compositionally biased region" description="Basic residues" evidence="2">
    <location>
        <begin position="5004"/>
        <end position="5015"/>
    </location>
</feature>
<feature type="compositionally biased region" description="Acidic residues" evidence="2">
    <location>
        <begin position="230"/>
        <end position="248"/>
    </location>
</feature>
<feature type="compositionally biased region" description="Low complexity" evidence="2">
    <location>
        <begin position="885"/>
        <end position="894"/>
    </location>
</feature>
<feature type="compositionally biased region" description="Polar residues" evidence="2">
    <location>
        <begin position="3480"/>
        <end position="3495"/>
    </location>
</feature>
<feature type="compositionally biased region" description="Acidic residues" evidence="2">
    <location>
        <begin position="1595"/>
        <end position="1606"/>
    </location>
</feature>
<feature type="compositionally biased region" description="Polar residues" evidence="2">
    <location>
        <begin position="1277"/>
        <end position="1286"/>
    </location>
</feature>
<feature type="region of interest" description="Disordered" evidence="2">
    <location>
        <begin position="4251"/>
        <end position="5789"/>
    </location>
</feature>
<feature type="compositionally biased region" description="Basic residues" evidence="2">
    <location>
        <begin position="2900"/>
        <end position="2910"/>
    </location>
</feature>
<feature type="compositionally biased region" description="Basic residues" evidence="2">
    <location>
        <begin position="4149"/>
        <end position="4159"/>
    </location>
</feature>
<feature type="compositionally biased region" description="Polar residues" evidence="2">
    <location>
        <begin position="3088"/>
        <end position="3097"/>
    </location>
</feature>
<feature type="region of interest" description="Disordered" evidence="2">
    <location>
        <begin position="434"/>
        <end position="595"/>
    </location>
</feature>
<feature type="compositionally biased region" description="Low complexity" evidence="2">
    <location>
        <begin position="4865"/>
        <end position="4881"/>
    </location>
</feature>
<feature type="compositionally biased region" description="Polar residues" evidence="2">
    <location>
        <begin position="3663"/>
        <end position="3677"/>
    </location>
</feature>
<feature type="compositionally biased region" description="Basic residues" evidence="2">
    <location>
        <begin position="3197"/>
        <end position="3206"/>
    </location>
</feature>
<feature type="compositionally biased region" description="Polar residues" evidence="2">
    <location>
        <begin position="1373"/>
        <end position="1385"/>
    </location>
</feature>
<feature type="compositionally biased region" description="Polar residues" evidence="2">
    <location>
        <begin position="334"/>
        <end position="345"/>
    </location>
</feature>
<feature type="compositionally biased region" description="Basic and acidic residues" evidence="2">
    <location>
        <begin position="3443"/>
        <end position="3452"/>
    </location>
</feature>
<dbReference type="Proteomes" id="UP001295740">
    <property type="component" value="Unassembled WGS sequence"/>
</dbReference>
<feature type="compositionally biased region" description="Basic and acidic residues" evidence="2">
    <location>
        <begin position="848"/>
        <end position="864"/>
    </location>
</feature>
<feature type="compositionally biased region" description="Basic and acidic residues" evidence="2">
    <location>
        <begin position="1607"/>
        <end position="1618"/>
    </location>
</feature>
<feature type="compositionally biased region" description="Low complexity" evidence="2">
    <location>
        <begin position="5304"/>
        <end position="5324"/>
    </location>
</feature>
<feature type="compositionally biased region" description="Polar residues" evidence="2">
    <location>
        <begin position="3406"/>
        <end position="3418"/>
    </location>
</feature>
<organism evidence="3 4">
    <name type="scientific">Anthostomella pinea</name>
    <dbReference type="NCBI Taxonomy" id="933095"/>
    <lineage>
        <taxon>Eukaryota</taxon>
        <taxon>Fungi</taxon>
        <taxon>Dikarya</taxon>
        <taxon>Ascomycota</taxon>
        <taxon>Pezizomycotina</taxon>
        <taxon>Sordariomycetes</taxon>
        <taxon>Xylariomycetidae</taxon>
        <taxon>Xylariales</taxon>
        <taxon>Xylariaceae</taxon>
        <taxon>Anthostomella</taxon>
    </lineage>
</organism>
<feature type="compositionally biased region" description="Polar residues" evidence="2">
    <location>
        <begin position="367"/>
        <end position="377"/>
    </location>
</feature>
<feature type="compositionally biased region" description="Basic residues" evidence="2">
    <location>
        <begin position="4902"/>
        <end position="4913"/>
    </location>
</feature>
<feature type="compositionally biased region" description="Basic residues" evidence="2">
    <location>
        <begin position="3594"/>
        <end position="3607"/>
    </location>
</feature>
<feature type="region of interest" description="Disordered" evidence="2">
    <location>
        <begin position="1"/>
        <end position="164"/>
    </location>
</feature>
<feature type="compositionally biased region" description="Basic and acidic residues" evidence="2">
    <location>
        <begin position="5769"/>
        <end position="5782"/>
    </location>
</feature>
<feature type="compositionally biased region" description="Low complexity" evidence="2">
    <location>
        <begin position="1532"/>
        <end position="1550"/>
    </location>
</feature>
<feature type="compositionally biased region" description="Low complexity" evidence="2">
    <location>
        <begin position="5707"/>
        <end position="5724"/>
    </location>
</feature>
<feature type="region of interest" description="Disordered" evidence="2">
    <location>
        <begin position="1733"/>
        <end position="2126"/>
    </location>
</feature>
<feature type="compositionally biased region" description="Basic and acidic residues" evidence="2">
    <location>
        <begin position="1638"/>
        <end position="1647"/>
    </location>
</feature>
<feature type="compositionally biased region" description="Basic and acidic residues" evidence="2">
    <location>
        <begin position="903"/>
        <end position="920"/>
    </location>
</feature>
<feature type="compositionally biased region" description="Basic residues" evidence="2">
    <location>
        <begin position="2439"/>
        <end position="2448"/>
    </location>
</feature>
<feature type="compositionally biased region" description="Polar residues" evidence="2">
    <location>
        <begin position="5017"/>
        <end position="5041"/>
    </location>
</feature>
<feature type="compositionally biased region" description="Low complexity" evidence="2">
    <location>
        <begin position="106"/>
        <end position="119"/>
    </location>
</feature>
<feature type="compositionally biased region" description="Basic and acidic residues" evidence="2">
    <location>
        <begin position="3326"/>
        <end position="3337"/>
    </location>
</feature>
<feature type="compositionally biased region" description="Basic residues" evidence="2">
    <location>
        <begin position="4384"/>
        <end position="4396"/>
    </location>
</feature>
<feature type="compositionally biased region" description="Basic residues" evidence="2">
    <location>
        <begin position="4514"/>
        <end position="4524"/>
    </location>
</feature>
<feature type="compositionally biased region" description="Polar residues" evidence="2">
    <location>
        <begin position="2383"/>
        <end position="2399"/>
    </location>
</feature>
<name>A0AAI8VB46_9PEZI</name>
<protein>
    <submittedName>
        <fullName evidence="3">Uu.00g045190.m01.CDS01</fullName>
    </submittedName>
</protein>
<feature type="compositionally biased region" description="Basic and acidic residues" evidence="2">
    <location>
        <begin position="4713"/>
        <end position="4723"/>
    </location>
</feature>
<feature type="compositionally biased region" description="Polar residues" evidence="2">
    <location>
        <begin position="3546"/>
        <end position="3557"/>
    </location>
</feature>
<keyword evidence="4" id="KW-1185">Reference proteome</keyword>
<feature type="compositionally biased region" description="Polar residues" evidence="2">
    <location>
        <begin position="2679"/>
        <end position="2691"/>
    </location>
</feature>
<feature type="region of interest" description="Disordered" evidence="2">
    <location>
        <begin position="690"/>
        <end position="790"/>
    </location>
</feature>
<feature type="compositionally biased region" description="Pro residues" evidence="2">
    <location>
        <begin position="380"/>
        <end position="390"/>
    </location>
</feature>
<feature type="compositionally biased region" description="Basic and acidic residues" evidence="2">
    <location>
        <begin position="436"/>
        <end position="461"/>
    </location>
</feature>
<feature type="compositionally biased region" description="Basic residues" evidence="2">
    <location>
        <begin position="2985"/>
        <end position="2995"/>
    </location>
</feature>
<feature type="region of interest" description="Disordered" evidence="2">
    <location>
        <begin position="6277"/>
        <end position="6299"/>
    </location>
</feature>
<feature type="compositionally biased region" description="Polar residues" evidence="2">
    <location>
        <begin position="1860"/>
        <end position="1888"/>
    </location>
</feature>
<feature type="compositionally biased region" description="Polar residues" evidence="2">
    <location>
        <begin position="6278"/>
        <end position="6288"/>
    </location>
</feature>
<feature type="compositionally biased region" description="Basic and acidic residues" evidence="2">
    <location>
        <begin position="1656"/>
        <end position="1672"/>
    </location>
</feature>
<feature type="compositionally biased region" description="Low complexity" evidence="2">
    <location>
        <begin position="3528"/>
        <end position="3545"/>
    </location>
</feature>
<feature type="compositionally biased region" description="Polar residues" evidence="2">
    <location>
        <begin position="2184"/>
        <end position="2197"/>
    </location>
</feature>
<feature type="compositionally biased region" description="Basic residues" evidence="2">
    <location>
        <begin position="3963"/>
        <end position="3974"/>
    </location>
</feature>